<dbReference type="EMBL" id="MU857257">
    <property type="protein sequence ID" value="KAK4148800.1"/>
    <property type="molecule type" value="Genomic_DNA"/>
</dbReference>
<dbReference type="Proteomes" id="UP001302745">
    <property type="component" value="Unassembled WGS sequence"/>
</dbReference>
<gene>
    <name evidence="2" type="ORF">C8A00DRAFT_19429</name>
</gene>
<comment type="caution">
    <text evidence="2">The sequence shown here is derived from an EMBL/GenBank/DDBJ whole genome shotgun (WGS) entry which is preliminary data.</text>
</comment>
<name>A0AAN6VE24_9PEZI</name>
<evidence type="ECO:0000256" key="1">
    <source>
        <dbReference type="SAM" id="MobiDB-lite"/>
    </source>
</evidence>
<evidence type="ECO:0000313" key="2">
    <source>
        <dbReference type="EMBL" id="KAK4148800.1"/>
    </source>
</evidence>
<organism evidence="2 3">
    <name type="scientific">Chaetomidium leptoderma</name>
    <dbReference type="NCBI Taxonomy" id="669021"/>
    <lineage>
        <taxon>Eukaryota</taxon>
        <taxon>Fungi</taxon>
        <taxon>Dikarya</taxon>
        <taxon>Ascomycota</taxon>
        <taxon>Pezizomycotina</taxon>
        <taxon>Sordariomycetes</taxon>
        <taxon>Sordariomycetidae</taxon>
        <taxon>Sordariales</taxon>
        <taxon>Chaetomiaceae</taxon>
        <taxon>Chaetomidium</taxon>
    </lineage>
</organism>
<evidence type="ECO:0000313" key="3">
    <source>
        <dbReference type="Proteomes" id="UP001302745"/>
    </source>
</evidence>
<accession>A0AAN6VE24</accession>
<reference evidence="2" key="1">
    <citation type="journal article" date="2023" name="Mol. Phylogenet. Evol.">
        <title>Genome-scale phylogeny and comparative genomics of the fungal order Sordariales.</title>
        <authorList>
            <person name="Hensen N."/>
            <person name="Bonometti L."/>
            <person name="Westerberg I."/>
            <person name="Brannstrom I.O."/>
            <person name="Guillou S."/>
            <person name="Cros-Aarteil S."/>
            <person name="Calhoun S."/>
            <person name="Haridas S."/>
            <person name="Kuo A."/>
            <person name="Mondo S."/>
            <person name="Pangilinan J."/>
            <person name="Riley R."/>
            <person name="LaButti K."/>
            <person name="Andreopoulos B."/>
            <person name="Lipzen A."/>
            <person name="Chen C."/>
            <person name="Yan M."/>
            <person name="Daum C."/>
            <person name="Ng V."/>
            <person name="Clum A."/>
            <person name="Steindorff A."/>
            <person name="Ohm R.A."/>
            <person name="Martin F."/>
            <person name="Silar P."/>
            <person name="Natvig D.O."/>
            <person name="Lalanne C."/>
            <person name="Gautier V."/>
            <person name="Ament-Velasquez S.L."/>
            <person name="Kruys A."/>
            <person name="Hutchinson M.I."/>
            <person name="Powell A.J."/>
            <person name="Barry K."/>
            <person name="Miller A.N."/>
            <person name="Grigoriev I.V."/>
            <person name="Debuchy R."/>
            <person name="Gladieux P."/>
            <person name="Hiltunen Thoren M."/>
            <person name="Johannesson H."/>
        </authorList>
    </citation>
    <scope>NUCLEOTIDE SEQUENCE</scope>
    <source>
        <strain evidence="2">CBS 538.74</strain>
    </source>
</reference>
<keyword evidence="3" id="KW-1185">Reference proteome</keyword>
<protein>
    <submittedName>
        <fullName evidence="2">Uncharacterized protein</fullName>
    </submittedName>
</protein>
<feature type="region of interest" description="Disordered" evidence="1">
    <location>
        <begin position="139"/>
        <end position="179"/>
    </location>
</feature>
<proteinExistence type="predicted"/>
<sequence>MTKVKGLDSGGKQGADATDNLQAIMAKMDPNTEILHISGDVPTNNQWEALGQYFTKIRFLKVATGWEEDWRDEKFPLHWPVELLVIADAVGERITTPAIMEGRVKHLVLFFTAGLRFEGPRTKELMKDAEMLDFIPHKKKQPQAEQPEGATTQAEGGPPDGTSPPTKETPPKPKPDGVKVFSVPHEWHKWVYDKYADKDITFPPSPDGAPPSTHSEMKHLQILGNDALQMLSYLALAKFHLLSSLSTLTIHSQGASDLLHVPPNIPLMLLPSLANLKTFKLTLGSAMYAKLLAVTNDNNEPFLHVFFPPNIETLHFRGPVSMAAHLDAFADAFGYHDEFLPGLKRMSLVLDLPDKSSAFPREPSLAQLREANGACRRVLDAAAARGVVVEEGFEEPWVEEHAGLFDGVDNRWAVLGSGLGS</sequence>
<dbReference type="AlphaFoldDB" id="A0AAN6VE24"/>
<reference evidence="2" key="2">
    <citation type="submission" date="2023-05" db="EMBL/GenBank/DDBJ databases">
        <authorList>
            <consortium name="Lawrence Berkeley National Laboratory"/>
            <person name="Steindorff A."/>
            <person name="Hensen N."/>
            <person name="Bonometti L."/>
            <person name="Westerberg I."/>
            <person name="Brannstrom I.O."/>
            <person name="Guillou S."/>
            <person name="Cros-Aarteil S."/>
            <person name="Calhoun S."/>
            <person name="Haridas S."/>
            <person name="Kuo A."/>
            <person name="Mondo S."/>
            <person name="Pangilinan J."/>
            <person name="Riley R."/>
            <person name="Labutti K."/>
            <person name="Andreopoulos B."/>
            <person name="Lipzen A."/>
            <person name="Chen C."/>
            <person name="Yanf M."/>
            <person name="Daum C."/>
            <person name="Ng V."/>
            <person name="Clum A."/>
            <person name="Ohm R."/>
            <person name="Martin F."/>
            <person name="Silar P."/>
            <person name="Natvig D."/>
            <person name="Lalanne C."/>
            <person name="Gautier V."/>
            <person name="Ament-Velasquez S.L."/>
            <person name="Kruys A."/>
            <person name="Hutchinson M.I."/>
            <person name="Powell A.J."/>
            <person name="Barry K."/>
            <person name="Miller A.N."/>
            <person name="Grigoriev I.V."/>
            <person name="Debuchy R."/>
            <person name="Gladieux P."/>
            <person name="Thoren M.H."/>
            <person name="Johannesson H."/>
        </authorList>
    </citation>
    <scope>NUCLEOTIDE SEQUENCE</scope>
    <source>
        <strain evidence="2">CBS 538.74</strain>
    </source>
</reference>